<keyword evidence="3" id="KW-1185">Reference proteome</keyword>
<feature type="transmembrane region" description="Helical" evidence="1">
    <location>
        <begin position="151"/>
        <end position="183"/>
    </location>
</feature>
<dbReference type="AlphaFoldDB" id="A0A368XY82"/>
<feature type="transmembrane region" description="Helical" evidence="1">
    <location>
        <begin position="195"/>
        <end position="219"/>
    </location>
</feature>
<dbReference type="Pfam" id="PF04018">
    <property type="entry name" value="VCA0040-like"/>
    <property type="match status" value="1"/>
</dbReference>
<accession>A0A368XY82</accession>
<feature type="transmembrane region" description="Helical" evidence="1">
    <location>
        <begin position="12"/>
        <end position="39"/>
    </location>
</feature>
<reference evidence="2 3" key="1">
    <citation type="submission" date="2018-07" db="EMBL/GenBank/DDBJ databases">
        <title>Genomic Encyclopedia of Type Strains, Phase IV (KMG-IV): sequencing the most valuable type-strain genomes for metagenomic binning, comparative biology and taxonomic classification.</title>
        <authorList>
            <person name="Goeker M."/>
        </authorList>
    </citation>
    <scope>NUCLEOTIDE SEQUENCE [LARGE SCALE GENOMIC DNA]</scope>
    <source>
        <strain evidence="2 3">DSM 27696</strain>
    </source>
</reference>
<feature type="transmembrane region" description="Helical" evidence="1">
    <location>
        <begin position="250"/>
        <end position="270"/>
    </location>
</feature>
<feature type="transmembrane region" description="Helical" evidence="1">
    <location>
        <begin position="89"/>
        <end position="106"/>
    </location>
</feature>
<evidence type="ECO:0000313" key="2">
    <source>
        <dbReference type="EMBL" id="RCW73050.1"/>
    </source>
</evidence>
<comment type="caution">
    <text evidence="2">The sequence shown here is derived from an EMBL/GenBank/DDBJ whole genome shotgun (WGS) entry which is preliminary data.</text>
</comment>
<protein>
    <submittedName>
        <fullName evidence="2">Putative membrane protein</fullName>
    </submittedName>
</protein>
<keyword evidence="1" id="KW-0812">Transmembrane</keyword>
<keyword evidence="1" id="KW-1133">Transmembrane helix</keyword>
<organism evidence="2 3">
    <name type="scientific">Saliterribacillus persicus</name>
    <dbReference type="NCBI Taxonomy" id="930114"/>
    <lineage>
        <taxon>Bacteria</taxon>
        <taxon>Bacillati</taxon>
        <taxon>Bacillota</taxon>
        <taxon>Bacilli</taxon>
        <taxon>Bacillales</taxon>
        <taxon>Bacillaceae</taxon>
        <taxon>Saliterribacillus</taxon>
    </lineage>
</organism>
<name>A0A368XY82_9BACI</name>
<feature type="transmembrane region" description="Helical" evidence="1">
    <location>
        <begin position="225"/>
        <end position="243"/>
    </location>
</feature>
<dbReference type="EMBL" id="QPJJ01000004">
    <property type="protein sequence ID" value="RCW73050.1"/>
    <property type="molecule type" value="Genomic_DNA"/>
</dbReference>
<proteinExistence type="predicted"/>
<dbReference type="InterPro" id="IPR007163">
    <property type="entry name" value="VCA0040-like"/>
</dbReference>
<gene>
    <name evidence="2" type="ORF">DFR57_10444</name>
</gene>
<evidence type="ECO:0000313" key="3">
    <source>
        <dbReference type="Proteomes" id="UP000252585"/>
    </source>
</evidence>
<dbReference type="PANTHER" id="PTHR37308">
    <property type="entry name" value="INTEGRAL MEMBRANE PROTEIN"/>
    <property type="match status" value="1"/>
</dbReference>
<dbReference type="PANTHER" id="PTHR37308:SF1">
    <property type="entry name" value="POLYPRENYL-PHOSPHATE TRANSPORTER"/>
    <property type="match status" value="1"/>
</dbReference>
<keyword evidence="1" id="KW-0472">Membrane</keyword>
<dbReference type="Proteomes" id="UP000252585">
    <property type="component" value="Unassembled WGS sequence"/>
</dbReference>
<sequence>MGELRGMEWKNIFRGLLMGASDIIPGVSGGTIAVVLGIYDRLIEAINGFFSKDWKKHMGFLLPLGIGIVTVIFALANVIEWLFEHFPGPTQFGFLGLILGVIPFLLKKSDAKNTFKMQHLFLLIVGTGLVASMVFFHTGESDPVTSFSTMTYVWLFISGFIASSAMILPGISGSFLLLVLGAYTTIISAVKNLDLPVIMVVGVGIVLGIIVMSKIIHFFLKHYEIATFAVVTGMVLGSVVVIFPGWPVELAGLLLSITTFAIGLLVAYLLGKVEYS</sequence>
<feature type="transmembrane region" description="Helical" evidence="1">
    <location>
        <begin position="118"/>
        <end position="139"/>
    </location>
</feature>
<evidence type="ECO:0000256" key="1">
    <source>
        <dbReference type="SAM" id="Phobius"/>
    </source>
</evidence>
<feature type="transmembrane region" description="Helical" evidence="1">
    <location>
        <begin position="60"/>
        <end position="83"/>
    </location>
</feature>